<evidence type="ECO:0000313" key="2">
    <source>
        <dbReference type="EMBL" id="MBB5771211.1"/>
    </source>
</evidence>
<evidence type="ECO:0000256" key="1">
    <source>
        <dbReference type="SAM" id="MobiDB-lite"/>
    </source>
</evidence>
<feature type="region of interest" description="Disordered" evidence="1">
    <location>
        <begin position="144"/>
        <end position="168"/>
    </location>
</feature>
<sequence length="168" mass="18505">MVASSLSRRDGEVARRFFRQNLQSPPPRSAEAKRKEKGRFPEEAALNLSAFAGVLTTAGNARLRRGQQALALHALARQLAGATDGFSLLTGALFRGLLEMHVALHFTEAALALHLLLQGFERLVDVVVANENLNQVKLSFGRPPRPVRETGEQNKIVFRQPGSRMKAR</sequence>
<evidence type="ECO:0000313" key="3">
    <source>
        <dbReference type="Proteomes" id="UP000556201"/>
    </source>
</evidence>
<proteinExistence type="predicted"/>
<protein>
    <submittedName>
        <fullName evidence="2">Uncharacterized protein</fullName>
    </submittedName>
</protein>
<gene>
    <name evidence="2" type="ORF">HNP47_001180</name>
</gene>
<comment type="caution">
    <text evidence="2">The sequence shown here is derived from an EMBL/GenBank/DDBJ whole genome shotgun (WGS) entry which is preliminary data.</text>
</comment>
<organism evidence="2 3">
    <name type="scientific">Brevundimonas vesicularis</name>
    <name type="common">Pseudomonas vesicularis</name>
    <dbReference type="NCBI Taxonomy" id="41276"/>
    <lineage>
        <taxon>Bacteria</taxon>
        <taxon>Pseudomonadati</taxon>
        <taxon>Pseudomonadota</taxon>
        <taxon>Alphaproteobacteria</taxon>
        <taxon>Caulobacterales</taxon>
        <taxon>Caulobacteraceae</taxon>
        <taxon>Brevundimonas</taxon>
    </lineage>
</organism>
<dbReference type="Proteomes" id="UP000556201">
    <property type="component" value="Unassembled WGS sequence"/>
</dbReference>
<name>A0A7W9FTI4_BREVE</name>
<reference evidence="2 3" key="1">
    <citation type="submission" date="2020-08" db="EMBL/GenBank/DDBJ databases">
        <title>Functional genomics of gut bacteria from endangered species of beetles.</title>
        <authorList>
            <person name="Carlos-Shanley C."/>
        </authorList>
    </citation>
    <scope>NUCLEOTIDE SEQUENCE [LARGE SCALE GENOMIC DNA]</scope>
    <source>
        <strain evidence="2 3">S00192</strain>
    </source>
</reference>
<accession>A0A7W9FTI4</accession>
<dbReference type="EMBL" id="JACHLJ010000001">
    <property type="protein sequence ID" value="MBB5771211.1"/>
    <property type="molecule type" value="Genomic_DNA"/>
</dbReference>
<feature type="region of interest" description="Disordered" evidence="1">
    <location>
        <begin position="1"/>
        <end position="37"/>
    </location>
</feature>
<dbReference type="AlphaFoldDB" id="A0A7W9FTI4"/>